<evidence type="ECO:0008006" key="3">
    <source>
        <dbReference type="Google" id="ProtNLM"/>
    </source>
</evidence>
<evidence type="ECO:0000313" key="1">
    <source>
        <dbReference type="EMBL" id="RID61150.1"/>
    </source>
</evidence>
<sequence length="110" mass="12268">MSENAATNNNNNNIMEKNQIVKEAIVSELQKKKVHLFYCLESAKVSAYVTHGVFPNSSWERFTHKNNGVEEAFAYFWITDSCPQTVKSIGNKAPFEVLSLAGSIADALQI</sequence>
<dbReference type="Gene3D" id="3.40.50.2020">
    <property type="match status" value="1"/>
</dbReference>
<evidence type="ECO:0000313" key="2">
    <source>
        <dbReference type="Proteomes" id="UP000264353"/>
    </source>
</evidence>
<proteinExistence type="predicted"/>
<dbReference type="AlphaFoldDB" id="A0A397ZCT1"/>
<reference evidence="1 2" key="1">
    <citation type="submission" date="2018-06" db="EMBL/GenBank/DDBJ databases">
        <title>WGS assembly of Brassica rapa FPsc.</title>
        <authorList>
            <person name="Bowman J."/>
            <person name="Kohchi T."/>
            <person name="Yamato K."/>
            <person name="Jenkins J."/>
            <person name="Shu S."/>
            <person name="Ishizaki K."/>
            <person name="Yamaoka S."/>
            <person name="Nishihama R."/>
            <person name="Nakamura Y."/>
            <person name="Berger F."/>
            <person name="Adam C."/>
            <person name="Aki S."/>
            <person name="Althoff F."/>
            <person name="Araki T."/>
            <person name="Arteaga-Vazquez M."/>
            <person name="Balasubrmanian S."/>
            <person name="Bauer D."/>
            <person name="Boehm C."/>
            <person name="Briginshaw L."/>
            <person name="Caballero-Perez J."/>
            <person name="Catarino B."/>
            <person name="Chen F."/>
            <person name="Chiyoda S."/>
            <person name="Chovatia M."/>
            <person name="Davies K."/>
            <person name="Delmans M."/>
            <person name="Demura T."/>
            <person name="Dierschke T."/>
            <person name="Dolan L."/>
            <person name="Dorantes-Acosta A."/>
            <person name="Eklund D."/>
            <person name="Florent S."/>
            <person name="Flores-Sandoval E."/>
            <person name="Fujiyama A."/>
            <person name="Fukuzawa H."/>
            <person name="Galik B."/>
            <person name="Grimanelli D."/>
            <person name="Grimwood J."/>
            <person name="Grossniklaus U."/>
            <person name="Hamada T."/>
            <person name="Haseloff J."/>
            <person name="Hetherington A."/>
            <person name="Higo A."/>
            <person name="Hirakawa Y."/>
            <person name="Hundley H."/>
            <person name="Ikeda Y."/>
            <person name="Inoue K."/>
            <person name="Inoue S."/>
            <person name="Ishida S."/>
            <person name="Jia Q."/>
            <person name="Kakita M."/>
            <person name="Kanazawa T."/>
            <person name="Kawai Y."/>
            <person name="Kawashima T."/>
            <person name="Kennedy M."/>
            <person name="Kinose K."/>
            <person name="Kinoshita T."/>
            <person name="Kohara Y."/>
            <person name="Koide E."/>
            <person name="Komatsu K."/>
            <person name="Kopischke S."/>
            <person name="Kubo M."/>
            <person name="Kyozuka J."/>
            <person name="Lagercrantz U."/>
            <person name="Lin S."/>
            <person name="Lindquist E."/>
            <person name="Lipzen A."/>
            <person name="Lu C."/>
            <person name="Luna E."/>
            <person name="Martienssen R."/>
            <person name="Minamino N."/>
            <person name="Mizutani M."/>
            <person name="Mizutani M."/>
            <person name="Mochizuki N."/>
            <person name="Monte I."/>
            <person name="Mosher R."/>
            <person name="Nagasaki H."/>
            <person name="Nakagami H."/>
            <person name="Naramoto S."/>
            <person name="Nishitani K."/>
            <person name="Ohtani M."/>
            <person name="Okamoto T."/>
            <person name="Okumura M."/>
            <person name="Phillips J."/>
            <person name="Pollak B."/>
            <person name="Reinders A."/>
            <person name="Roevekamp M."/>
            <person name="Sano R."/>
            <person name="Sawa S."/>
            <person name="Schmid M."/>
            <person name="Shirakawa M."/>
            <person name="Solano R."/>
            <person name="Spunde A."/>
            <person name="Suetsugu N."/>
            <person name="Sugano S."/>
            <person name="Sugiyama A."/>
            <person name="Sun R."/>
            <person name="Suzuki Y."/>
            <person name="Takenaka M."/>
            <person name="Takezawa D."/>
            <person name="Tomogane H."/>
            <person name="Tsuzuki M."/>
            <person name="Ueda T."/>
            <person name="Umeda M."/>
            <person name="Ward J."/>
            <person name="Watanabe Y."/>
            <person name="Yazaki K."/>
            <person name="Yokoyama R."/>
            <person name="Yoshitake Y."/>
            <person name="Yotsui I."/>
            <person name="Zachgo S."/>
            <person name="Schmutz J."/>
        </authorList>
    </citation>
    <scope>NUCLEOTIDE SEQUENCE [LARGE SCALE GENOMIC DNA]</scope>
    <source>
        <strain evidence="2">cv. B-3</strain>
    </source>
</reference>
<dbReference type="EMBL" id="CM010632">
    <property type="protein sequence ID" value="RID61150.1"/>
    <property type="molecule type" value="Genomic_DNA"/>
</dbReference>
<organism evidence="1 2">
    <name type="scientific">Brassica campestris</name>
    <name type="common">Field mustard</name>
    <dbReference type="NCBI Taxonomy" id="3711"/>
    <lineage>
        <taxon>Eukaryota</taxon>
        <taxon>Viridiplantae</taxon>
        <taxon>Streptophyta</taxon>
        <taxon>Embryophyta</taxon>
        <taxon>Tracheophyta</taxon>
        <taxon>Spermatophyta</taxon>
        <taxon>Magnoliopsida</taxon>
        <taxon>eudicotyledons</taxon>
        <taxon>Gunneridae</taxon>
        <taxon>Pentapetalae</taxon>
        <taxon>rosids</taxon>
        <taxon>malvids</taxon>
        <taxon>Brassicales</taxon>
        <taxon>Brassicaceae</taxon>
        <taxon>Brassiceae</taxon>
        <taxon>Brassica</taxon>
    </lineage>
</organism>
<gene>
    <name evidence="1" type="ORF">BRARA_E00323</name>
</gene>
<dbReference type="InterPro" id="IPR029057">
    <property type="entry name" value="PRTase-like"/>
</dbReference>
<protein>
    <recommendedName>
        <fullName evidence="3">Ribose-phosphate pyrophosphokinase N-terminal domain-containing protein</fullName>
    </recommendedName>
</protein>
<name>A0A397ZCT1_BRACM</name>
<dbReference type="Proteomes" id="UP000264353">
    <property type="component" value="Chromosome A5"/>
</dbReference>
<accession>A0A397ZCT1</accession>